<evidence type="ECO:0008006" key="5">
    <source>
        <dbReference type="Google" id="ProtNLM"/>
    </source>
</evidence>
<feature type="region of interest" description="Disordered" evidence="1">
    <location>
        <begin position="212"/>
        <end position="231"/>
    </location>
</feature>
<feature type="transmembrane region" description="Helical" evidence="2">
    <location>
        <begin position="21"/>
        <end position="40"/>
    </location>
</feature>
<evidence type="ECO:0000256" key="1">
    <source>
        <dbReference type="SAM" id="MobiDB-lite"/>
    </source>
</evidence>
<feature type="transmembrane region" description="Helical" evidence="2">
    <location>
        <begin position="60"/>
        <end position="80"/>
    </location>
</feature>
<dbReference type="RefSeq" id="WP_139824715.1">
    <property type="nucleotide sequence ID" value="NZ_FXAY01000001.1"/>
</dbReference>
<organism evidence="3 4">
    <name type="scientific">Agreia pratensis</name>
    <dbReference type="NCBI Taxonomy" id="150121"/>
    <lineage>
        <taxon>Bacteria</taxon>
        <taxon>Bacillati</taxon>
        <taxon>Actinomycetota</taxon>
        <taxon>Actinomycetes</taxon>
        <taxon>Micrococcales</taxon>
        <taxon>Microbacteriaceae</taxon>
        <taxon>Agreia</taxon>
    </lineage>
</organism>
<protein>
    <recommendedName>
        <fullName evidence="5">DUF3592 domain-containing protein</fullName>
    </recommendedName>
</protein>
<feature type="transmembrane region" description="Helical" evidence="2">
    <location>
        <begin position="92"/>
        <end position="114"/>
    </location>
</feature>
<evidence type="ECO:0000256" key="2">
    <source>
        <dbReference type="SAM" id="Phobius"/>
    </source>
</evidence>
<keyword evidence="4" id="KW-1185">Reference proteome</keyword>
<name>A0A1X7IRZ8_9MICO</name>
<accession>A0A1X7IRZ8</accession>
<sequence length="253" mass="26720">MSTLDPIEARQRREAARLGSPGAFVGIVIGLLLIAVGGAFETRALFGFAEFDAMGDVDEPPLAIFGMIVGLPLLLAGFFIHTGASRRFTGKLLSSPGVGPVSILLVGLSAGAWWGALSMPSPGAFWMVPLGLTVLAALLLVAGAAKRMRGRSQRGTLARLVVQGRIAAGVIVEIPEIDPSSGGLIGPVTVKFTDSAGVDRWVTKTGQWKRRDLPQTGDSASVLYDPERPSDTSRIWVAPSESTTVDDFSRWHA</sequence>
<keyword evidence="2" id="KW-0472">Membrane</keyword>
<gene>
    <name evidence="3" type="ORF">SAMN06296010_0790</name>
</gene>
<keyword evidence="2" id="KW-0812">Transmembrane</keyword>
<dbReference type="AlphaFoldDB" id="A0A1X7IRZ8"/>
<proteinExistence type="predicted"/>
<dbReference type="EMBL" id="FXAY01000001">
    <property type="protein sequence ID" value="SMG17579.1"/>
    <property type="molecule type" value="Genomic_DNA"/>
</dbReference>
<dbReference type="Proteomes" id="UP000193244">
    <property type="component" value="Unassembled WGS sequence"/>
</dbReference>
<evidence type="ECO:0000313" key="4">
    <source>
        <dbReference type="Proteomes" id="UP000193244"/>
    </source>
</evidence>
<keyword evidence="2" id="KW-1133">Transmembrane helix</keyword>
<dbReference type="STRING" id="150121.SAMN06296010_0790"/>
<dbReference type="OrthoDB" id="5197046at2"/>
<evidence type="ECO:0000313" key="3">
    <source>
        <dbReference type="EMBL" id="SMG17579.1"/>
    </source>
</evidence>
<reference evidence="4" key="1">
    <citation type="submission" date="2017-04" db="EMBL/GenBank/DDBJ databases">
        <authorList>
            <person name="Varghese N."/>
            <person name="Submissions S."/>
        </authorList>
    </citation>
    <scope>NUCLEOTIDE SEQUENCE [LARGE SCALE GENOMIC DNA]</scope>
    <source>
        <strain evidence="4">VKM Ac-2510</strain>
    </source>
</reference>
<feature type="transmembrane region" description="Helical" evidence="2">
    <location>
        <begin position="126"/>
        <end position="145"/>
    </location>
</feature>